<name>A0ABY6DR90_9NEIS</name>
<dbReference type="Gene3D" id="3.40.630.30">
    <property type="match status" value="1"/>
</dbReference>
<dbReference type="RefSeq" id="WP_263126301.1">
    <property type="nucleotide sequence ID" value="NZ_CP106753.1"/>
</dbReference>
<reference evidence="1" key="1">
    <citation type="submission" date="2022-10" db="EMBL/GenBank/DDBJ databases">
        <title>Chitiniphilus purpureus sp. nov., a novel chitin-degrading bacterium isolated from crawfish pond sediment.</title>
        <authorList>
            <person name="Li K."/>
        </authorList>
    </citation>
    <scope>NUCLEOTIDE SEQUENCE</scope>
    <source>
        <strain evidence="1">CD1</strain>
    </source>
</reference>
<evidence type="ECO:0000313" key="2">
    <source>
        <dbReference type="Proteomes" id="UP001061302"/>
    </source>
</evidence>
<evidence type="ECO:0000313" key="1">
    <source>
        <dbReference type="EMBL" id="UXY16889.1"/>
    </source>
</evidence>
<keyword evidence="2" id="KW-1185">Reference proteome</keyword>
<protein>
    <submittedName>
        <fullName evidence="1">GNAT family N-acetyltransferase</fullName>
    </submittedName>
</protein>
<organism evidence="1 2">
    <name type="scientific">Chitiniphilus purpureus</name>
    <dbReference type="NCBI Taxonomy" id="2981137"/>
    <lineage>
        <taxon>Bacteria</taxon>
        <taxon>Pseudomonadati</taxon>
        <taxon>Pseudomonadota</taxon>
        <taxon>Betaproteobacteria</taxon>
        <taxon>Neisseriales</taxon>
        <taxon>Chitinibacteraceae</taxon>
        <taxon>Chitiniphilus</taxon>
    </lineage>
</organism>
<sequence>MRPLVAQDFPELRRWFADPELDEQLGPLDEEWLRHVLADDSGAQFSFVRDAQLVGVAGVVWRGAP</sequence>
<gene>
    <name evidence="1" type="ORF">N8I74_07705</name>
</gene>
<accession>A0ABY6DR90</accession>
<dbReference type="Proteomes" id="UP001061302">
    <property type="component" value="Chromosome"/>
</dbReference>
<proteinExistence type="predicted"/>
<dbReference type="InterPro" id="IPR016181">
    <property type="entry name" value="Acyl_CoA_acyltransferase"/>
</dbReference>
<dbReference type="SUPFAM" id="SSF55729">
    <property type="entry name" value="Acyl-CoA N-acyltransferases (Nat)"/>
    <property type="match status" value="1"/>
</dbReference>
<dbReference type="EMBL" id="CP106753">
    <property type="protein sequence ID" value="UXY16889.1"/>
    <property type="molecule type" value="Genomic_DNA"/>
</dbReference>